<dbReference type="Gene3D" id="3.40.50.720">
    <property type="entry name" value="NAD(P)-binding Rossmann-like Domain"/>
    <property type="match status" value="1"/>
</dbReference>
<protein>
    <recommendedName>
        <fullName evidence="4">NAD(P)-binding protein</fullName>
    </recommendedName>
</protein>
<evidence type="ECO:0008006" key="4">
    <source>
        <dbReference type="Google" id="ProtNLM"/>
    </source>
</evidence>
<name>A0A4V2K7E3_9APHY</name>
<accession>A0A4V2K7E3</accession>
<keyword evidence="3" id="KW-1185">Reference proteome</keyword>
<dbReference type="InterPro" id="IPR036291">
    <property type="entry name" value="NAD(P)-bd_dom_sf"/>
</dbReference>
<dbReference type="Pfam" id="PF00106">
    <property type="entry name" value="adh_short"/>
    <property type="match status" value="1"/>
</dbReference>
<gene>
    <name evidence="2" type="ORF">BD310DRAFT_932895</name>
</gene>
<dbReference type="EMBL" id="ML145162">
    <property type="protein sequence ID" value="TBU55848.1"/>
    <property type="molecule type" value="Genomic_DNA"/>
</dbReference>
<organism evidence="2 3">
    <name type="scientific">Dichomitus squalens</name>
    <dbReference type="NCBI Taxonomy" id="114155"/>
    <lineage>
        <taxon>Eukaryota</taxon>
        <taxon>Fungi</taxon>
        <taxon>Dikarya</taxon>
        <taxon>Basidiomycota</taxon>
        <taxon>Agaricomycotina</taxon>
        <taxon>Agaricomycetes</taxon>
        <taxon>Polyporales</taxon>
        <taxon>Polyporaceae</taxon>
        <taxon>Dichomitus</taxon>
    </lineage>
</organism>
<dbReference type="SUPFAM" id="SSF51735">
    <property type="entry name" value="NAD(P)-binding Rossmann-fold domains"/>
    <property type="match status" value="1"/>
</dbReference>
<evidence type="ECO:0000256" key="1">
    <source>
        <dbReference type="ARBA" id="ARBA00023002"/>
    </source>
</evidence>
<dbReference type="PANTHER" id="PTHR47534">
    <property type="entry name" value="YALI0E05731P"/>
    <property type="match status" value="1"/>
</dbReference>
<dbReference type="GO" id="GO:0016491">
    <property type="term" value="F:oxidoreductase activity"/>
    <property type="evidence" value="ECO:0007669"/>
    <property type="project" value="UniProtKB-KW"/>
</dbReference>
<dbReference type="InterPro" id="IPR052228">
    <property type="entry name" value="Sec_Metab_Biosynth_Oxidored"/>
</dbReference>
<dbReference type="InterPro" id="IPR002347">
    <property type="entry name" value="SDR_fam"/>
</dbReference>
<evidence type="ECO:0000313" key="3">
    <source>
        <dbReference type="Proteomes" id="UP000292082"/>
    </source>
</evidence>
<evidence type="ECO:0000313" key="2">
    <source>
        <dbReference type="EMBL" id="TBU55848.1"/>
    </source>
</evidence>
<keyword evidence="1" id="KW-0560">Oxidoreductase</keyword>
<sequence>MPSLSAARAANARFSPSYLPVAVFVGGTSGIGKAIAQAFARHTRGNARIVLVGRSKAAADAIIASFPKPACSPASSSTAEPSANHEFVACDVTLMKNVDAATSLLRTRLPKVNYLVMSPGIFDLKGRDETEEGIDRRLSLEYYARWKFTRDLAPLLQRARDAGEDGKVVTVNAAGSGQPLDETDFGLKKSYSAMKAFAQLPTYNDAMIISFAERHPDISFVHVHPGLVRTPVLARTHWIWRALNPLVTVALYPFSVSEEESGELLLNALLKTGKGYSRLNGEGDDIGDKGLNVGSTDVRRGLWEHTEETLLVALGKSRLERATSPEGSAVEST</sequence>
<dbReference type="PANTHER" id="PTHR47534:SF3">
    <property type="entry name" value="ALCOHOL DEHYDROGENASE-LIKE C-TERMINAL DOMAIN-CONTAINING PROTEIN"/>
    <property type="match status" value="1"/>
</dbReference>
<dbReference type="PRINTS" id="PR00081">
    <property type="entry name" value="GDHRDH"/>
</dbReference>
<reference evidence="2 3" key="1">
    <citation type="submission" date="2019-01" db="EMBL/GenBank/DDBJ databases">
        <title>Draft genome sequences of three monokaryotic isolates of the white-rot basidiomycete fungus Dichomitus squalens.</title>
        <authorList>
            <consortium name="DOE Joint Genome Institute"/>
            <person name="Lopez S.C."/>
            <person name="Andreopoulos B."/>
            <person name="Pangilinan J."/>
            <person name="Lipzen A."/>
            <person name="Riley R."/>
            <person name="Ahrendt S."/>
            <person name="Ng V."/>
            <person name="Barry K."/>
            <person name="Daum C."/>
            <person name="Grigoriev I.V."/>
            <person name="Hilden K.S."/>
            <person name="Makela M.R."/>
            <person name="de Vries R.P."/>
        </authorList>
    </citation>
    <scope>NUCLEOTIDE SEQUENCE [LARGE SCALE GENOMIC DNA]</scope>
    <source>
        <strain evidence="2 3">CBS 464.89</strain>
    </source>
</reference>
<proteinExistence type="predicted"/>
<dbReference type="Proteomes" id="UP000292082">
    <property type="component" value="Unassembled WGS sequence"/>
</dbReference>
<dbReference type="AlphaFoldDB" id="A0A4V2K7E3"/>